<dbReference type="AlphaFoldDB" id="T1JU78"/>
<feature type="transmembrane region" description="Helical" evidence="1">
    <location>
        <begin position="118"/>
        <end position="137"/>
    </location>
</feature>
<name>T1JU78_TETUR</name>
<protein>
    <recommendedName>
        <fullName evidence="4">Gustatory receptor</fullName>
    </recommendedName>
</protein>
<dbReference type="Proteomes" id="UP000015104">
    <property type="component" value="Unassembled WGS sequence"/>
</dbReference>
<feature type="transmembrane region" description="Helical" evidence="1">
    <location>
        <begin position="157"/>
        <end position="177"/>
    </location>
</feature>
<keyword evidence="1" id="KW-0472">Membrane</keyword>
<reference evidence="2" key="2">
    <citation type="submission" date="2015-06" db="UniProtKB">
        <authorList>
            <consortium name="EnsemblMetazoa"/>
        </authorList>
    </citation>
    <scope>IDENTIFICATION</scope>
</reference>
<evidence type="ECO:0000256" key="1">
    <source>
        <dbReference type="SAM" id="Phobius"/>
    </source>
</evidence>
<dbReference type="EMBL" id="CAEY01000481">
    <property type="status" value="NOT_ANNOTATED_CDS"/>
    <property type="molecule type" value="Genomic_DNA"/>
</dbReference>
<dbReference type="HOGENOM" id="CLU_066525_0_0_1"/>
<evidence type="ECO:0000313" key="3">
    <source>
        <dbReference type="Proteomes" id="UP000015104"/>
    </source>
</evidence>
<keyword evidence="1" id="KW-1133">Transmembrane helix</keyword>
<feature type="transmembrane region" description="Helical" evidence="1">
    <location>
        <begin position="328"/>
        <end position="347"/>
    </location>
</feature>
<feature type="transmembrane region" description="Helical" evidence="1">
    <location>
        <begin position="72"/>
        <end position="92"/>
    </location>
</feature>
<accession>T1JU78</accession>
<dbReference type="EnsemblMetazoa" id="tetur01g16834.1">
    <property type="protein sequence ID" value="tetur01g16834.1"/>
    <property type="gene ID" value="tetur01g16834"/>
</dbReference>
<proteinExistence type="predicted"/>
<reference evidence="3" key="1">
    <citation type="submission" date="2011-08" db="EMBL/GenBank/DDBJ databases">
        <authorList>
            <person name="Rombauts S."/>
        </authorList>
    </citation>
    <scope>NUCLEOTIDE SEQUENCE</scope>
    <source>
        <strain evidence="3">London</strain>
    </source>
</reference>
<sequence length="349" mass="40749">METEVVESIVFKGFLVPLKVILSSHFRWFIAISLIIFGLVRCVMQLEEDYVPLGFYSGTYRTIRMVINNSNAIIHIAVVLFALDWSSFTHYLRQMSKLQLEKHEKTVAQINKERRIKLLFCLSSAIIYAVLICYKLFLGEIKVNMFLLNLSDCLTKMSHIFFLNIISDVCICLKAAFQLVTSQLKDFPKSTPDSTKLHRLRYCRLLHSHAVRATRHAEKFLCFYISWYYFQYIMYNMANFVEVLGDKHRYNWRSGSFFIWDTINLSYLTIKLVAVSELSANGLEDLYEISYDVNSIKLQFETHIFFNRMQLNNVGFTFAKLFFINTNFIASLLTLSLTIVLALANFLQC</sequence>
<organism evidence="2 3">
    <name type="scientific">Tetranychus urticae</name>
    <name type="common">Two-spotted spider mite</name>
    <dbReference type="NCBI Taxonomy" id="32264"/>
    <lineage>
        <taxon>Eukaryota</taxon>
        <taxon>Metazoa</taxon>
        <taxon>Ecdysozoa</taxon>
        <taxon>Arthropoda</taxon>
        <taxon>Chelicerata</taxon>
        <taxon>Arachnida</taxon>
        <taxon>Acari</taxon>
        <taxon>Acariformes</taxon>
        <taxon>Trombidiformes</taxon>
        <taxon>Prostigmata</taxon>
        <taxon>Eleutherengona</taxon>
        <taxon>Raphignathae</taxon>
        <taxon>Tetranychoidea</taxon>
        <taxon>Tetranychidae</taxon>
        <taxon>Tetranychus</taxon>
    </lineage>
</organism>
<keyword evidence="1" id="KW-0812">Transmembrane</keyword>
<evidence type="ECO:0008006" key="4">
    <source>
        <dbReference type="Google" id="ProtNLM"/>
    </source>
</evidence>
<evidence type="ECO:0000313" key="2">
    <source>
        <dbReference type="EnsemblMetazoa" id="tetur01g16834.1"/>
    </source>
</evidence>
<keyword evidence="3" id="KW-1185">Reference proteome</keyword>